<sequence length="308" mass="33452">MKIPVIIDTDPGVDDAIALFLAFSSDKLDIRAVTTVGGNIPLEKTTKNSIDLVSYFGKSAKISKGASGPLLRELETAEWVHGASGIASVKLPKGNIELYEKNAWDTIYEEAIKFEGKLNIITLGPLTNIAIALMKYPDLKDKIERITLMGGACYIGNTTPAAEFNIYVDAEAADIVFKSGIPLTMVGLDATHKAVVLEEEINEITSSGNRVSSVVKELFQSCLSVCKLYGAEGAIVHDALAVAAVIDPSIISKKEYYVSIETKGELTYGKTVVDIYDVTKNKPNVEVALGVDRERFVQMFKGMMREYA</sequence>
<evidence type="ECO:0000313" key="4">
    <source>
        <dbReference type="EMBL" id="MBU5486177.1"/>
    </source>
</evidence>
<dbReference type="InterPro" id="IPR015910">
    <property type="entry name" value="I/U_nuclsd_hydro_CS"/>
</dbReference>
<dbReference type="GO" id="GO:0016787">
    <property type="term" value="F:hydrolase activity"/>
    <property type="evidence" value="ECO:0007669"/>
    <property type="project" value="UniProtKB-KW"/>
</dbReference>
<organism evidence="4 5">
    <name type="scientific">Clostridium mobile</name>
    <dbReference type="NCBI Taxonomy" id="2841512"/>
    <lineage>
        <taxon>Bacteria</taxon>
        <taxon>Bacillati</taxon>
        <taxon>Bacillota</taxon>
        <taxon>Clostridia</taxon>
        <taxon>Eubacteriales</taxon>
        <taxon>Clostridiaceae</taxon>
        <taxon>Clostridium</taxon>
    </lineage>
</organism>
<dbReference type="PANTHER" id="PTHR12304">
    <property type="entry name" value="INOSINE-URIDINE PREFERRING NUCLEOSIDE HYDROLASE"/>
    <property type="match status" value="1"/>
</dbReference>
<evidence type="ECO:0000256" key="1">
    <source>
        <dbReference type="ARBA" id="ARBA00022801"/>
    </source>
</evidence>
<dbReference type="PROSITE" id="PS01247">
    <property type="entry name" value="IUNH"/>
    <property type="match status" value="1"/>
</dbReference>
<reference evidence="4 5" key="1">
    <citation type="submission" date="2021-06" db="EMBL/GenBank/DDBJ databases">
        <authorList>
            <person name="Sun Q."/>
            <person name="Li D."/>
        </authorList>
    </citation>
    <scope>NUCLEOTIDE SEQUENCE [LARGE SCALE GENOMIC DNA]</scope>
    <source>
        <strain evidence="4 5">MSJ-11</strain>
    </source>
</reference>
<gene>
    <name evidence="4" type="ORF">KQI86_17810</name>
</gene>
<keyword evidence="2" id="KW-0326">Glycosidase</keyword>
<evidence type="ECO:0000313" key="5">
    <source>
        <dbReference type="Proteomes" id="UP000726170"/>
    </source>
</evidence>
<comment type="caution">
    <text evidence="4">The sequence shown here is derived from an EMBL/GenBank/DDBJ whole genome shotgun (WGS) entry which is preliminary data.</text>
</comment>
<evidence type="ECO:0000256" key="2">
    <source>
        <dbReference type="ARBA" id="ARBA00023295"/>
    </source>
</evidence>
<protein>
    <submittedName>
        <fullName evidence="4">Nucleoside hydrolase</fullName>
    </submittedName>
</protein>
<dbReference type="InterPro" id="IPR001910">
    <property type="entry name" value="Inosine/uridine_hydrolase_dom"/>
</dbReference>
<keyword evidence="5" id="KW-1185">Reference proteome</keyword>
<dbReference type="InterPro" id="IPR023186">
    <property type="entry name" value="IUNH"/>
</dbReference>
<dbReference type="RefSeq" id="WP_216440759.1">
    <property type="nucleotide sequence ID" value="NZ_JAHLQF010000004.1"/>
</dbReference>
<proteinExistence type="predicted"/>
<dbReference type="CDD" id="cd02651">
    <property type="entry name" value="nuc_hydro_IU_UC_XIUA"/>
    <property type="match status" value="1"/>
</dbReference>
<dbReference type="PANTHER" id="PTHR12304:SF4">
    <property type="entry name" value="URIDINE NUCLEOSIDASE"/>
    <property type="match status" value="1"/>
</dbReference>
<keyword evidence="1 4" id="KW-0378">Hydrolase</keyword>
<accession>A0ABS6EM26</accession>
<name>A0ABS6EM26_9CLOT</name>
<feature type="domain" description="Inosine/uridine-preferring nucleoside hydrolase" evidence="3">
    <location>
        <begin position="5"/>
        <end position="298"/>
    </location>
</feature>
<dbReference type="Proteomes" id="UP000726170">
    <property type="component" value="Unassembled WGS sequence"/>
</dbReference>
<evidence type="ECO:0000259" key="3">
    <source>
        <dbReference type="Pfam" id="PF01156"/>
    </source>
</evidence>
<dbReference type="EMBL" id="JAHLQF010000004">
    <property type="protein sequence ID" value="MBU5486177.1"/>
    <property type="molecule type" value="Genomic_DNA"/>
</dbReference>
<dbReference type="Pfam" id="PF01156">
    <property type="entry name" value="IU_nuc_hydro"/>
    <property type="match status" value="1"/>
</dbReference>